<dbReference type="PANTHER" id="PTHR45726:SF3">
    <property type="entry name" value="LEUKOTRIENE A-4 HYDROLASE"/>
    <property type="match status" value="1"/>
</dbReference>
<evidence type="ECO:0000256" key="5">
    <source>
        <dbReference type="ARBA" id="ARBA00022801"/>
    </source>
</evidence>
<dbReference type="GO" id="GO:0004177">
    <property type="term" value="F:aminopeptidase activity"/>
    <property type="evidence" value="ECO:0007669"/>
    <property type="project" value="TreeGrafter"/>
</dbReference>
<dbReference type="GO" id="GO:0006508">
    <property type="term" value="P:proteolysis"/>
    <property type="evidence" value="ECO:0007669"/>
    <property type="project" value="UniProtKB-KW"/>
</dbReference>
<protein>
    <submittedName>
        <fullName evidence="11">Leukotriene A-4 hydrolase-like</fullName>
    </submittedName>
</protein>
<evidence type="ECO:0000256" key="7">
    <source>
        <dbReference type="ARBA" id="ARBA00023049"/>
    </source>
</evidence>
<keyword evidence="10" id="KW-1185">Reference proteome</keyword>
<evidence type="ECO:0000256" key="6">
    <source>
        <dbReference type="ARBA" id="ARBA00022833"/>
    </source>
</evidence>
<comment type="cofactor">
    <cofactor evidence="1">
        <name>Zn(2+)</name>
        <dbReference type="ChEBI" id="CHEBI:29105"/>
    </cofactor>
</comment>
<dbReference type="InterPro" id="IPR045357">
    <property type="entry name" value="Aminopeptidase_N-like_N"/>
</dbReference>
<dbReference type="OrthoDB" id="79562at2759"/>
<keyword evidence="4" id="KW-0479">Metal-binding</keyword>
<dbReference type="PANTHER" id="PTHR45726">
    <property type="entry name" value="LEUKOTRIENE A-4 HYDROLASE"/>
    <property type="match status" value="1"/>
</dbReference>
<accession>A0A6J1RJB6</accession>
<dbReference type="InterPro" id="IPR027268">
    <property type="entry name" value="Peptidase_M4/M1_CTD_sf"/>
</dbReference>
<dbReference type="GO" id="GO:0004301">
    <property type="term" value="F:epoxide hydrolase activity"/>
    <property type="evidence" value="ECO:0007669"/>
    <property type="project" value="TreeGrafter"/>
</dbReference>
<dbReference type="GeneID" id="112468071"/>
<feature type="domain" description="Aminopeptidase N-like N-terminal" evidence="9">
    <location>
        <begin position="26"/>
        <end position="184"/>
    </location>
</feature>
<dbReference type="InterPro" id="IPR042097">
    <property type="entry name" value="Aminopeptidase_N-like_N_sf"/>
</dbReference>
<dbReference type="GO" id="GO:0043171">
    <property type="term" value="P:peptide catabolic process"/>
    <property type="evidence" value="ECO:0007669"/>
    <property type="project" value="TreeGrafter"/>
</dbReference>
<dbReference type="SUPFAM" id="SSF63737">
    <property type="entry name" value="Leukotriene A4 hydrolase N-terminal domain"/>
    <property type="match status" value="1"/>
</dbReference>
<keyword evidence="7" id="KW-0482">Metalloprotease</keyword>
<comment type="similarity">
    <text evidence="2">Belongs to the peptidase M1 family.</text>
</comment>
<dbReference type="Gene3D" id="2.60.40.1730">
    <property type="entry name" value="tricorn interacting facor f3 domain"/>
    <property type="match status" value="1"/>
</dbReference>
<dbReference type="Pfam" id="PF09127">
    <property type="entry name" value="Leuk-A4-hydro_C"/>
    <property type="match status" value="1"/>
</dbReference>
<organism evidence="10 11">
    <name type="scientific">Temnothorax curvispinosus</name>
    <dbReference type="NCBI Taxonomy" id="300111"/>
    <lineage>
        <taxon>Eukaryota</taxon>
        <taxon>Metazoa</taxon>
        <taxon>Ecdysozoa</taxon>
        <taxon>Arthropoda</taxon>
        <taxon>Hexapoda</taxon>
        <taxon>Insecta</taxon>
        <taxon>Pterygota</taxon>
        <taxon>Neoptera</taxon>
        <taxon>Endopterygota</taxon>
        <taxon>Hymenoptera</taxon>
        <taxon>Apocrita</taxon>
        <taxon>Aculeata</taxon>
        <taxon>Formicoidea</taxon>
        <taxon>Formicidae</taxon>
        <taxon>Myrmicinae</taxon>
        <taxon>Temnothorax</taxon>
    </lineage>
</organism>
<feature type="domain" description="Peptidase M1 leukotriene A4 hydrolase/aminopeptidase C-terminal" evidence="8">
    <location>
        <begin position="518"/>
        <end position="616"/>
    </location>
</feature>
<keyword evidence="5" id="KW-0378">Hydrolase</keyword>
<keyword evidence="3" id="KW-0645">Protease</keyword>
<dbReference type="SUPFAM" id="SSF48371">
    <property type="entry name" value="ARM repeat"/>
    <property type="match status" value="1"/>
</dbReference>
<dbReference type="InterPro" id="IPR015211">
    <property type="entry name" value="Peptidase_M1_C"/>
</dbReference>
<reference evidence="11" key="1">
    <citation type="submission" date="2025-08" db="UniProtKB">
        <authorList>
            <consortium name="RefSeq"/>
        </authorList>
    </citation>
    <scope>IDENTIFICATION</scope>
    <source>
        <tissue evidence="11">Whole body</tissue>
    </source>
</reference>
<dbReference type="GO" id="GO:0008270">
    <property type="term" value="F:zinc ion binding"/>
    <property type="evidence" value="ECO:0007669"/>
    <property type="project" value="InterPro"/>
</dbReference>
<name>A0A6J1RJB6_9HYME</name>
<dbReference type="RefSeq" id="XP_024892870.1">
    <property type="nucleotide sequence ID" value="XM_025037102.1"/>
</dbReference>
<dbReference type="InterPro" id="IPR034015">
    <property type="entry name" value="M1_LTA4H"/>
</dbReference>
<gene>
    <name evidence="11" type="primary">LOC112468071</name>
</gene>
<dbReference type="InterPro" id="IPR016024">
    <property type="entry name" value="ARM-type_fold"/>
</dbReference>
<dbReference type="AlphaFoldDB" id="A0A6J1RJB6"/>
<evidence type="ECO:0000256" key="2">
    <source>
        <dbReference type="ARBA" id="ARBA00010136"/>
    </source>
</evidence>
<proteinExistence type="inferred from homology"/>
<evidence type="ECO:0000313" key="11">
    <source>
        <dbReference type="RefSeq" id="XP_024892870.1"/>
    </source>
</evidence>
<keyword evidence="6" id="KW-0862">Zinc</keyword>
<dbReference type="Pfam" id="PF17900">
    <property type="entry name" value="Peptidase_M1_N"/>
    <property type="match status" value="1"/>
</dbReference>
<evidence type="ECO:0000259" key="9">
    <source>
        <dbReference type="Pfam" id="PF17900"/>
    </source>
</evidence>
<dbReference type="Gene3D" id="1.10.390.10">
    <property type="entry name" value="Neutral Protease Domain 2"/>
    <property type="match status" value="1"/>
</dbReference>
<dbReference type="SUPFAM" id="SSF55486">
    <property type="entry name" value="Metalloproteases ('zincins'), catalytic domain"/>
    <property type="match status" value="1"/>
</dbReference>
<dbReference type="InterPro" id="IPR038502">
    <property type="entry name" value="M1_LTA-4_hydro/amino_C_sf"/>
</dbReference>
<dbReference type="Gene3D" id="1.25.40.320">
    <property type="entry name" value="Peptidase M1, leukotriene A4 hydrolase/aminopeptidase C-terminal domain"/>
    <property type="match status" value="1"/>
</dbReference>
<sequence length="642" mass="74201">MDQPSQPPARDIPYSYSRPDLVAVIHTRLELSVNFDDRVLEGKAILEIEKKESTCNELVLDTYGLEIGDVTDYHTGVSLTKAIDNHDDKFGSKLIIELPNVDSSRPWIVADPKNPEEIYEIQIKYKTSPESPALYWIEPHQTSDGIPLLISNSKLTYARAIFPCQDTPSNRTSFHSKIYIPSGLNVMMPGARSMDKVGDQDVYTFLQFLRNIAPHEIYIIVGSLIVQEVASIGNLRCNLWTENIYLNEGTWAIHKSKIMTMLSNIKESYHFYNKDEEEVDEVNVCVLPPNVPEFDMQYPDVTFVSSTLLEGHYSLIDTIVQNIIESWIGRSVVIENFTHLWLIKGLSTFIYRNPINNIIDDGGIREFLKIKGINNVLNMPELHTDSLVPTDLTKLPMNIIKYVSEKGCAFLNYLQNMLGGSQVFTGFLVGGVLPLHRSIDNPFLTTDRFKILLNAFFSVNGKDQILNNIDWDKWFNEPDFPPSYHNPMIIRSRWQRWVEQETACFDTIKNFDQFNDFAIIEFLTYLLALPNTVLTVDKLQKIEDTFLRNQEICEIRFLWLRLCIKNRWLDDNRRIFEDAINFVSEYCMPKYACPIIRDLYNLEETRELAKIWFVNQLDNSKMLPETINELSNILGVTLDDRE</sequence>
<evidence type="ECO:0000256" key="4">
    <source>
        <dbReference type="ARBA" id="ARBA00022723"/>
    </source>
</evidence>
<dbReference type="Gene3D" id="3.30.2010.30">
    <property type="match status" value="1"/>
</dbReference>
<evidence type="ECO:0000313" key="10">
    <source>
        <dbReference type="Proteomes" id="UP000504618"/>
    </source>
</evidence>
<dbReference type="Proteomes" id="UP000504618">
    <property type="component" value="Unplaced"/>
</dbReference>
<evidence type="ECO:0000259" key="8">
    <source>
        <dbReference type="Pfam" id="PF09127"/>
    </source>
</evidence>
<dbReference type="GO" id="GO:0005829">
    <property type="term" value="C:cytosol"/>
    <property type="evidence" value="ECO:0007669"/>
    <property type="project" value="TreeGrafter"/>
</dbReference>
<evidence type="ECO:0000256" key="1">
    <source>
        <dbReference type="ARBA" id="ARBA00001947"/>
    </source>
</evidence>
<dbReference type="GO" id="GO:0008237">
    <property type="term" value="F:metallopeptidase activity"/>
    <property type="evidence" value="ECO:0007669"/>
    <property type="project" value="UniProtKB-KW"/>
</dbReference>
<evidence type="ECO:0000256" key="3">
    <source>
        <dbReference type="ARBA" id="ARBA00022670"/>
    </source>
</evidence>